<keyword evidence="9" id="KW-0472">Membrane</keyword>
<dbReference type="Proteomes" id="UP001497457">
    <property type="component" value="Chromosome 7b"/>
</dbReference>
<evidence type="ECO:0000256" key="3">
    <source>
        <dbReference type="ARBA" id="ARBA00022679"/>
    </source>
</evidence>
<dbReference type="PROSITE" id="PS50110">
    <property type="entry name" value="RESPONSE_REGULATORY"/>
    <property type="match status" value="1"/>
</dbReference>
<keyword evidence="5" id="KW-0547">Nucleotide-binding</keyword>
<feature type="transmembrane region" description="Helical" evidence="9">
    <location>
        <begin position="87"/>
        <end position="113"/>
    </location>
</feature>
<dbReference type="InterPro" id="IPR011006">
    <property type="entry name" value="CheY-like_superfamily"/>
</dbReference>
<dbReference type="GO" id="GO:0046872">
    <property type="term" value="F:metal ion binding"/>
    <property type="evidence" value="ECO:0007669"/>
    <property type="project" value="UniProtKB-KW"/>
</dbReference>
<evidence type="ECO:0000256" key="7">
    <source>
        <dbReference type="ARBA" id="ARBA00022840"/>
    </source>
</evidence>
<feature type="domain" description="Response regulatory" evidence="10">
    <location>
        <begin position="723"/>
        <end position="873"/>
    </location>
</feature>
<dbReference type="EMBL" id="OZ075117">
    <property type="protein sequence ID" value="CAL5083309.1"/>
    <property type="molecule type" value="Genomic_DNA"/>
</dbReference>
<reference evidence="11" key="1">
    <citation type="submission" date="2024-10" db="EMBL/GenBank/DDBJ databases">
        <authorList>
            <person name="Ryan C."/>
        </authorList>
    </citation>
    <scope>NUCLEOTIDE SEQUENCE [LARGE SCALE GENOMIC DNA]</scope>
</reference>
<keyword evidence="9" id="KW-1133">Transmembrane helix</keyword>
<dbReference type="EC" id="2.7.13.3" evidence="2"/>
<keyword evidence="12" id="KW-1185">Reference proteome</keyword>
<keyword evidence="3" id="KW-0808">Transferase</keyword>
<evidence type="ECO:0000256" key="6">
    <source>
        <dbReference type="ARBA" id="ARBA00022777"/>
    </source>
</evidence>
<name>A0ABC9FWH5_9POAL</name>
<proteinExistence type="predicted"/>
<keyword evidence="7" id="KW-0067">ATP-binding</keyword>
<dbReference type="SMART" id="SM00065">
    <property type="entry name" value="GAF"/>
    <property type="match status" value="1"/>
</dbReference>
<evidence type="ECO:0000256" key="9">
    <source>
        <dbReference type="SAM" id="Phobius"/>
    </source>
</evidence>
<dbReference type="InterPro" id="IPR001789">
    <property type="entry name" value="Sig_transdc_resp-reg_receiver"/>
</dbReference>
<dbReference type="SUPFAM" id="SSF52172">
    <property type="entry name" value="CheY-like"/>
    <property type="match status" value="1"/>
</dbReference>
<dbReference type="Pfam" id="PF25487">
    <property type="entry name" value="ETR1_N"/>
    <property type="match status" value="1"/>
</dbReference>
<feature type="transmembrane region" description="Helical" evidence="9">
    <location>
        <begin position="58"/>
        <end position="80"/>
    </location>
</feature>
<dbReference type="AlphaFoldDB" id="A0ABC9FWH5"/>
<evidence type="ECO:0000256" key="2">
    <source>
        <dbReference type="ARBA" id="ARBA00012438"/>
    </source>
</evidence>
<dbReference type="PANTHER" id="PTHR24423">
    <property type="entry name" value="TWO-COMPONENT SENSOR HISTIDINE KINASE"/>
    <property type="match status" value="1"/>
</dbReference>
<keyword evidence="4" id="KW-0479">Metal-binding</keyword>
<protein>
    <recommendedName>
        <fullName evidence="2">histidine kinase</fullName>
        <ecNumber evidence="2">2.7.13.3</ecNumber>
    </recommendedName>
</protein>
<evidence type="ECO:0000256" key="4">
    <source>
        <dbReference type="ARBA" id="ARBA00022723"/>
    </source>
</evidence>
<comment type="catalytic activity">
    <reaction evidence="1">
        <text>ATP + protein L-histidine = ADP + protein N-phospho-L-histidine.</text>
        <dbReference type="EC" id="2.7.13.3"/>
    </reaction>
</comment>
<keyword evidence="9" id="KW-0812">Transmembrane</keyword>
<dbReference type="InterPro" id="IPR058544">
    <property type="entry name" value="ETR1_N"/>
</dbReference>
<keyword evidence="6" id="KW-0418">Kinase</keyword>
<sequence>MAARCGGGCDGREDGAVEALLQWQKVSDFLIGASYMSIPLVLLHFATCADLAPLRWVLLQFGAFIILCGVVHLAGVFTYARPDSRRLLLAFTSAKALAALAATAAAVSLPTFIPQLLRLKTREALLRDKARQLDRDVALIRRRQETAARVVRAITNHVHGHRGGAGGGGQHDALAVLRTAVLHLSDALALRSCAVWMPAAAASDGRSGALHLVHQLPEDDHHGTTAAARQAIRVSDPDVAAVMASKNAKVLRPGSALATALGHGPAAAIRMPMLKVSNFVDASSSGSDEHGGASAVSYAIMVMVLAGPPPPPKNRRNRRQRGVAGGVRDWSRQELEVVEVVADHLAVALSHAAALEEWQLTRYKLADRQSALARARHDAEAASRARDAAQGAMRDGVLRPMHSVVALLSLMQAQQQQHHEDSFSASASPGAGAEQRLAVGAMARIGALSSTLIDDVMAAVLTPAPTATPRCGEPPPAAGVSLARRPFDLRALVRDAAAVAACLARCKGLGFSHRAEMSSLPGECWVVGDDRRVFHLLLHMLGALLDRCECHCHDLCFCVETVAAAGEQDPATMSEHRDWLVLPSFSGCNMVCVRFRFGIARMLRGSLLRSTSPRPHDSRIRKGASTRSVCSETRLSIATCNKIVQMMNGKMWRESPSDFGGQHQQGAGESMSLVLHFQLGYGVTSPSTPSPSGGGFYRAGGGFGIPSPSSTAVPSQYHFDGLRILLADSDDTSREVTRKLLERLGCQVLPVPSAAHCLSLLLGSDAAASGAAGDQPPFQFPYLQLQVVLLDLHAPAVLTDIAGAMDGGFEVARRVRELTSDSFSWLLILVALPLPPRASCIDVRNACQRAGVNGVIPKPITLPALGAQLYRVLHNDN</sequence>
<dbReference type="PANTHER" id="PTHR24423:SF617">
    <property type="entry name" value="PROTEIN EIN4"/>
    <property type="match status" value="1"/>
</dbReference>
<feature type="modified residue" description="4-aspartylphosphate" evidence="8">
    <location>
        <position position="791"/>
    </location>
</feature>
<accession>A0ABC9FWH5</accession>
<keyword evidence="8" id="KW-0597">Phosphoprotein</keyword>
<evidence type="ECO:0000313" key="12">
    <source>
        <dbReference type="Proteomes" id="UP001497457"/>
    </source>
</evidence>
<feature type="transmembrane region" description="Helical" evidence="9">
    <location>
        <begin position="29"/>
        <end position="46"/>
    </location>
</feature>
<dbReference type="GO" id="GO:0005524">
    <property type="term" value="F:ATP binding"/>
    <property type="evidence" value="ECO:0007669"/>
    <property type="project" value="UniProtKB-KW"/>
</dbReference>
<evidence type="ECO:0000313" key="11">
    <source>
        <dbReference type="EMBL" id="CAL5083309.1"/>
    </source>
</evidence>
<evidence type="ECO:0000256" key="5">
    <source>
        <dbReference type="ARBA" id="ARBA00022741"/>
    </source>
</evidence>
<evidence type="ECO:0000256" key="1">
    <source>
        <dbReference type="ARBA" id="ARBA00000085"/>
    </source>
</evidence>
<dbReference type="InterPro" id="IPR003018">
    <property type="entry name" value="GAF"/>
</dbReference>
<evidence type="ECO:0000256" key="8">
    <source>
        <dbReference type="PROSITE-ProRule" id="PRU00169"/>
    </source>
</evidence>
<dbReference type="GO" id="GO:0004673">
    <property type="term" value="F:protein histidine kinase activity"/>
    <property type="evidence" value="ECO:0007669"/>
    <property type="project" value="UniProtKB-EC"/>
</dbReference>
<organism evidence="11 12">
    <name type="scientific">Urochloa decumbens</name>
    <dbReference type="NCBI Taxonomy" id="240449"/>
    <lineage>
        <taxon>Eukaryota</taxon>
        <taxon>Viridiplantae</taxon>
        <taxon>Streptophyta</taxon>
        <taxon>Embryophyta</taxon>
        <taxon>Tracheophyta</taxon>
        <taxon>Spermatophyta</taxon>
        <taxon>Magnoliopsida</taxon>
        <taxon>Liliopsida</taxon>
        <taxon>Poales</taxon>
        <taxon>Poaceae</taxon>
        <taxon>PACMAD clade</taxon>
        <taxon>Panicoideae</taxon>
        <taxon>Panicodae</taxon>
        <taxon>Paniceae</taxon>
        <taxon>Melinidinae</taxon>
        <taxon>Urochloa</taxon>
    </lineage>
</organism>
<gene>
    <name evidence="11" type="ORF">URODEC1_LOCUS109859</name>
</gene>
<evidence type="ECO:0000259" key="10">
    <source>
        <dbReference type="PROSITE" id="PS50110"/>
    </source>
</evidence>
<dbReference type="Gene3D" id="3.40.50.2300">
    <property type="match status" value="1"/>
</dbReference>